<sequence length="337" mass="37555">MIGDAHTSKRLRKAAIVGAIALFMFAIGIDPAGPDDMLTAIRTRRRRRPGHGPRAPRSYYKAPKSGTFNHGGVAFKPVVIPVVFHCQRFMQGDVLQPPIWKPQEAGQNLIDVTNKLYKGTGIQFKLQEVRSDVKQHPYLLLSTLDDWQSCTGNPSQEAAGFPCLQVGQAMYKKAGELGLPVGHMPFKGLLLHIDEIEHLLQQYPATKAIIDHMGFCKCDNLQSEEWQRLLGLAKYPQVYVKASAFFRVSAQQQYPYADTCAGLKALVDAFGAQRVMWGSDFPWITSVEGFGYVKGWQLLDDVEAATGEQLLTQEQRQWVFGGTIASLFPGSWQQRSS</sequence>
<dbReference type="PANTHER" id="PTHR21240">
    <property type="entry name" value="2-AMINO-3-CARBOXYLMUCONATE-6-SEMIALDEHYDE DECARBOXYLASE"/>
    <property type="match status" value="1"/>
</dbReference>
<organism evidence="5 6">
    <name type="scientific">Tetradesmus obliquus</name>
    <name type="common">Green alga</name>
    <name type="synonym">Acutodesmus obliquus</name>
    <dbReference type="NCBI Taxonomy" id="3088"/>
    <lineage>
        <taxon>Eukaryota</taxon>
        <taxon>Viridiplantae</taxon>
        <taxon>Chlorophyta</taxon>
        <taxon>core chlorophytes</taxon>
        <taxon>Chlorophyceae</taxon>
        <taxon>CS clade</taxon>
        <taxon>Sphaeropleales</taxon>
        <taxon>Scenedesmaceae</taxon>
        <taxon>Tetradesmus</taxon>
    </lineage>
</organism>
<dbReference type="InterPro" id="IPR032465">
    <property type="entry name" value="ACMSD"/>
</dbReference>
<dbReference type="InterPro" id="IPR006680">
    <property type="entry name" value="Amidohydro-rel"/>
</dbReference>
<evidence type="ECO:0000256" key="2">
    <source>
        <dbReference type="RuleBase" id="RU366045"/>
    </source>
</evidence>
<keyword evidence="6" id="KW-1185">Reference proteome</keyword>
<dbReference type="Proteomes" id="UP001244341">
    <property type="component" value="Chromosome 14b"/>
</dbReference>
<keyword evidence="1 2" id="KW-0456">Lyase</keyword>
<evidence type="ECO:0000256" key="3">
    <source>
        <dbReference type="SAM" id="MobiDB-lite"/>
    </source>
</evidence>
<dbReference type="PANTHER" id="PTHR21240:SF19">
    <property type="entry name" value="CATALYTIC_ HYDROLASE"/>
    <property type="match status" value="1"/>
</dbReference>
<proteinExistence type="inferred from homology"/>
<dbReference type="SUPFAM" id="SSF51556">
    <property type="entry name" value="Metallo-dependent hydrolases"/>
    <property type="match status" value="1"/>
</dbReference>
<reference evidence="5 6" key="1">
    <citation type="submission" date="2023-05" db="EMBL/GenBank/DDBJ databases">
        <title>A 100% complete, gapless, phased diploid assembly of the Scenedesmus obliquus UTEX 3031 genome.</title>
        <authorList>
            <person name="Biondi T.C."/>
            <person name="Hanschen E.R."/>
            <person name="Kwon T."/>
            <person name="Eng W."/>
            <person name="Kruse C.P.S."/>
            <person name="Koehler S.I."/>
            <person name="Kunde Y."/>
            <person name="Gleasner C.D."/>
            <person name="You Mak K.T."/>
            <person name="Polle J."/>
            <person name="Hovde B.T."/>
            <person name="Starkenburg S.R."/>
        </authorList>
    </citation>
    <scope>NUCLEOTIDE SEQUENCE [LARGE SCALE GENOMIC DNA]</scope>
    <source>
        <strain evidence="5 6">DOE0152z</strain>
    </source>
</reference>
<name>A0ABY8ULN5_TETOB</name>
<keyword evidence="2" id="KW-0210">Decarboxylase</keyword>
<evidence type="ECO:0000313" key="5">
    <source>
        <dbReference type="EMBL" id="WIA22167.1"/>
    </source>
</evidence>
<protein>
    <recommendedName>
        <fullName evidence="4">Amidohydrolase-related domain-containing protein</fullName>
    </recommendedName>
</protein>
<evidence type="ECO:0000256" key="1">
    <source>
        <dbReference type="ARBA" id="ARBA00023239"/>
    </source>
</evidence>
<comment type="similarity">
    <text evidence="2">Belongs to the metallo-dependent hydrolases superfamily.</text>
</comment>
<dbReference type="Gene3D" id="3.20.20.140">
    <property type="entry name" value="Metal-dependent hydrolases"/>
    <property type="match status" value="1"/>
</dbReference>
<feature type="region of interest" description="Disordered" evidence="3">
    <location>
        <begin position="43"/>
        <end position="62"/>
    </location>
</feature>
<evidence type="ECO:0000313" key="6">
    <source>
        <dbReference type="Proteomes" id="UP001244341"/>
    </source>
</evidence>
<accession>A0ABY8ULN5</accession>
<feature type="domain" description="Amidohydrolase-related" evidence="4">
    <location>
        <begin position="168"/>
        <end position="329"/>
    </location>
</feature>
<evidence type="ECO:0000259" key="4">
    <source>
        <dbReference type="Pfam" id="PF04909"/>
    </source>
</evidence>
<dbReference type="InterPro" id="IPR032466">
    <property type="entry name" value="Metal_Hydrolase"/>
</dbReference>
<dbReference type="EMBL" id="CP126221">
    <property type="protein sequence ID" value="WIA22167.1"/>
    <property type="molecule type" value="Genomic_DNA"/>
</dbReference>
<dbReference type="Pfam" id="PF04909">
    <property type="entry name" value="Amidohydro_2"/>
    <property type="match status" value="1"/>
</dbReference>
<gene>
    <name evidence="5" type="ORF">OEZ85_004501</name>
</gene>